<comment type="caution">
    <text evidence="2">The sequence shown here is derived from an EMBL/GenBank/DDBJ whole genome shotgun (WGS) entry which is preliminary data.</text>
</comment>
<feature type="compositionally biased region" description="Low complexity" evidence="1">
    <location>
        <begin position="166"/>
        <end position="179"/>
    </location>
</feature>
<organism evidence="2">
    <name type="scientific">mine drainage metagenome</name>
    <dbReference type="NCBI Taxonomy" id="410659"/>
    <lineage>
        <taxon>unclassified sequences</taxon>
        <taxon>metagenomes</taxon>
        <taxon>ecological metagenomes</taxon>
    </lineage>
</organism>
<protein>
    <submittedName>
        <fullName evidence="2">Uncharacterized protein</fullName>
    </submittedName>
</protein>
<name>A0A1J5PNB7_9ZZZZ</name>
<evidence type="ECO:0000256" key="1">
    <source>
        <dbReference type="SAM" id="MobiDB-lite"/>
    </source>
</evidence>
<dbReference type="AlphaFoldDB" id="A0A1J5PNB7"/>
<sequence length="259" mass="29374">MGMPARQMHHRVAAQSLRQTTARQISLIKPDKDQRHAPALPLDQRIGGERGGQRHHRHLARRNTRLQQRRVNRPPDPQRQIPARRQRLGRGDHRRLALVHDHRIRIGAAGIDPEKNRHLSCLVLPRPFALRPCAPRGQPPKRHAHVAPRQSDRRQIPPPPKPRAPRAPASPFPLAFRAPPRYPRPAPQARGPDAAPDPPHPRSCLRWRRSRPCLGSAYVGDAAVAGHAPYGHQPQSHRALHRHVARPYCRPLPPRRVGN</sequence>
<feature type="region of interest" description="Disordered" evidence="1">
    <location>
        <begin position="1"/>
        <end position="20"/>
    </location>
</feature>
<accession>A0A1J5PNB7</accession>
<reference evidence="2" key="1">
    <citation type="submission" date="2016-10" db="EMBL/GenBank/DDBJ databases">
        <title>Sequence of Gallionella enrichment culture.</title>
        <authorList>
            <person name="Poehlein A."/>
            <person name="Muehling M."/>
            <person name="Daniel R."/>
        </authorList>
    </citation>
    <scope>NUCLEOTIDE SEQUENCE</scope>
</reference>
<feature type="region of interest" description="Disordered" evidence="1">
    <location>
        <begin position="27"/>
        <end position="95"/>
    </location>
</feature>
<gene>
    <name evidence="2" type="ORF">GALL_493180</name>
</gene>
<proteinExistence type="predicted"/>
<feature type="region of interest" description="Disordered" evidence="1">
    <location>
        <begin position="133"/>
        <end position="204"/>
    </location>
</feature>
<dbReference type="EMBL" id="MLJW01004927">
    <property type="protein sequence ID" value="OIQ69084.1"/>
    <property type="molecule type" value="Genomic_DNA"/>
</dbReference>
<feature type="compositionally biased region" description="Basic residues" evidence="1">
    <location>
        <begin position="53"/>
        <end position="72"/>
    </location>
</feature>
<evidence type="ECO:0000313" key="2">
    <source>
        <dbReference type="EMBL" id="OIQ69084.1"/>
    </source>
</evidence>